<accession>A0ABT8LG39</accession>
<dbReference type="Pfam" id="PF18939">
    <property type="entry name" value="DUF5686"/>
    <property type="match status" value="1"/>
</dbReference>
<gene>
    <name evidence="1" type="ORF">QQ020_32125</name>
</gene>
<dbReference type="InterPro" id="IPR008969">
    <property type="entry name" value="CarboxyPept-like_regulatory"/>
</dbReference>
<proteinExistence type="predicted"/>
<keyword evidence="2" id="KW-1185">Reference proteome</keyword>
<dbReference type="EMBL" id="JAUJEB010000010">
    <property type="protein sequence ID" value="MDN5216762.1"/>
    <property type="molecule type" value="Genomic_DNA"/>
</dbReference>
<dbReference type="Proteomes" id="UP001172083">
    <property type="component" value="Unassembled WGS sequence"/>
</dbReference>
<dbReference type="Pfam" id="PF13715">
    <property type="entry name" value="CarbopepD_reg_2"/>
    <property type="match status" value="1"/>
</dbReference>
<dbReference type="SUPFAM" id="SSF49464">
    <property type="entry name" value="Carboxypeptidase regulatory domain-like"/>
    <property type="match status" value="1"/>
</dbReference>
<evidence type="ECO:0000313" key="2">
    <source>
        <dbReference type="Proteomes" id="UP001172083"/>
    </source>
</evidence>
<name>A0ABT8LG39_9BACT</name>
<organism evidence="1 2">
    <name type="scientific">Agaribacillus aureus</name>
    <dbReference type="NCBI Taxonomy" id="3051825"/>
    <lineage>
        <taxon>Bacteria</taxon>
        <taxon>Pseudomonadati</taxon>
        <taxon>Bacteroidota</taxon>
        <taxon>Cytophagia</taxon>
        <taxon>Cytophagales</taxon>
        <taxon>Splendidivirgaceae</taxon>
        <taxon>Agaribacillus</taxon>
    </lineage>
</organism>
<comment type="caution">
    <text evidence="1">The sequence shown here is derived from an EMBL/GenBank/DDBJ whole genome shotgun (WGS) entry which is preliminary data.</text>
</comment>
<reference evidence="1" key="1">
    <citation type="submission" date="2023-06" db="EMBL/GenBank/DDBJ databases">
        <title>Genomic of Agaribacillus aureum.</title>
        <authorList>
            <person name="Wang G."/>
        </authorList>
    </citation>
    <scope>NUCLEOTIDE SEQUENCE</scope>
    <source>
        <strain evidence="1">BMA12</strain>
    </source>
</reference>
<dbReference type="Gene3D" id="2.60.40.1120">
    <property type="entry name" value="Carboxypeptidase-like, regulatory domain"/>
    <property type="match status" value="1"/>
</dbReference>
<dbReference type="InterPro" id="IPR043741">
    <property type="entry name" value="DUF5686"/>
</dbReference>
<sequence>MSDFQQNKLFPFSLKTISLITWVIVAMVVANVSNVTAQQTVVKGRVIDAETGDPVPFVNMVFAGTTIGITTDFDGFYQLKTDLAVDSISASYIGYVTRVKPLQRGKVQNINFQLKQDLVNLQEVVFIAEENPAYEILRNVVRNKNKHDRRNLSAYEYESYNKTEFDINNLTEKLRSKKVFQKISSVMDSLVQIAGEDGKPVLPMFISESISRFYVKNNPKIQKEYIINTKVSGVGIDDGSLTSQLIGSTFQQYNFYANWVNLVNKEFISPIADGWKTYYEYSLEDSLYVGEHYCYKIDFWPKSEQDLAFTGTMWITRDEYALKQLDLSVNKTANLNYIEKIKIQQELVPTEASPWIAGKTRVVIDIGQLTKNSPSMVAKFYSSNKDFVVNKPYPSKFYETMIELDEGARIQPKGYWENNRHDSLTATEKNVYMMIDTLKNIPVVKTFTDVVKTAFTGYLKMGKFDLGPYVRSFANNEVEGIRLGIGARTNIDFSDRWILQAYGAYGFKDEKWKYRFAADYIISRKPWTKVGVETRRDMDQVWLLNDDLENGSIFFAFSQFGNITRPFNHLENTLKFETQIRNGLTQKVTFKQHDFSPLFPFQYYEDPGNNESAIGSSFSTSEISLETRFAKDEIFIQNDNNRVSLGTLKWPAFTIKYTHGFKGFLGGDFNYDKLNVNVTQSLKMGFFGVSRYSLSGGYIFSQLPYPLLKAHIGNESPFYTPIAFNLMDFFEFVSDRYASLQYRHSFEGFILNRIPLMKKLKWRLVANANILYGSLRDENLNVALPDLDENGVEIPAFRTFGNTPYIELGYGIENIFKVIRVDAFHRLTYLDTPDVRKFGVKISFQFIL</sequence>
<evidence type="ECO:0000313" key="1">
    <source>
        <dbReference type="EMBL" id="MDN5216762.1"/>
    </source>
</evidence>
<protein>
    <submittedName>
        <fullName evidence="1">DUF5686 family protein</fullName>
    </submittedName>
</protein>
<dbReference type="RefSeq" id="WP_346762099.1">
    <property type="nucleotide sequence ID" value="NZ_JAUJEB010000010.1"/>
</dbReference>